<dbReference type="Proteomes" id="UP000682403">
    <property type="component" value="Unassembled WGS sequence"/>
</dbReference>
<name>A0ABS5LJ95_9BACI</name>
<keyword evidence="2" id="KW-1185">Reference proteome</keyword>
<evidence type="ECO:0000313" key="1">
    <source>
        <dbReference type="EMBL" id="MBS2970820.1"/>
    </source>
</evidence>
<dbReference type="RefSeq" id="WP_211561509.1">
    <property type="nucleotide sequence ID" value="NZ_JAGVRK010000001.1"/>
</dbReference>
<proteinExistence type="predicted"/>
<comment type="caution">
    <text evidence="1">The sequence shown here is derived from an EMBL/GenBank/DDBJ whole genome shotgun (WGS) entry which is preliminary data.</text>
</comment>
<dbReference type="InterPro" id="IPR046179">
    <property type="entry name" value="DUF6188"/>
</dbReference>
<protein>
    <submittedName>
        <fullName evidence="1">Uncharacterized protein</fullName>
    </submittedName>
</protein>
<dbReference type="EMBL" id="JAGVRK010000001">
    <property type="protein sequence ID" value="MBS2970820.1"/>
    <property type="molecule type" value="Genomic_DNA"/>
</dbReference>
<gene>
    <name evidence="1" type="ORF">J9317_18935</name>
</gene>
<organism evidence="1 2">
    <name type="scientific">Metabacillus flavus</name>
    <dbReference type="NCBI Taxonomy" id="2823519"/>
    <lineage>
        <taxon>Bacteria</taxon>
        <taxon>Bacillati</taxon>
        <taxon>Bacillota</taxon>
        <taxon>Bacilli</taxon>
        <taxon>Bacillales</taxon>
        <taxon>Bacillaceae</taxon>
        <taxon>Metabacillus</taxon>
    </lineage>
</organism>
<evidence type="ECO:0000313" key="2">
    <source>
        <dbReference type="Proteomes" id="UP000682403"/>
    </source>
</evidence>
<sequence length="134" mass="15156">MNESLDFPYFKGQKITKLENGSPLPLILHFSNGGLVIECPWRLKKDGRITVGQTDFQTAGTAREYLDKLNTLLTGQEIQSICWWKEAEILRITTENQAILDIFHNSASFEGWELFGDNDFSFISLPGGEVENIS</sequence>
<accession>A0ABS5LJ95</accession>
<dbReference type="Pfam" id="PF19686">
    <property type="entry name" value="DUF6188"/>
    <property type="match status" value="1"/>
</dbReference>
<reference evidence="1 2" key="1">
    <citation type="submission" date="2021-04" db="EMBL/GenBank/DDBJ databases">
        <title>Metabacillus sp. strain KIGAM252 whole genome sequence.</title>
        <authorList>
            <person name="Seo M.-J."/>
            <person name="Cho E.-S."/>
            <person name="Hwang C.Y."/>
            <person name="Yoon D.J."/>
        </authorList>
    </citation>
    <scope>NUCLEOTIDE SEQUENCE [LARGE SCALE GENOMIC DNA]</scope>
    <source>
        <strain evidence="1 2">KIGAM252</strain>
    </source>
</reference>